<dbReference type="EMBL" id="CP182909">
    <property type="protein sequence ID" value="XPM63963.1"/>
    <property type="molecule type" value="Genomic_DNA"/>
</dbReference>
<reference evidence="1 2" key="1">
    <citation type="journal article" date="2016" name="Genome Announc.">
        <title>Draft Genome Sequence of the Thermotolerant Cyanobacterium Desertifilum sp. IPPAS B-1220.</title>
        <authorList>
            <person name="Mironov K.S."/>
            <person name="Sinetova M.A."/>
            <person name="Bolatkhan K."/>
            <person name="Zayadan B.K."/>
            <person name="Ustinova V.V."/>
            <person name="Kupriyanova E.V."/>
            <person name="Skrypnik A.N."/>
            <person name="Gogoleva N.E."/>
            <person name="Gogolev Y.V."/>
            <person name="Los D.A."/>
        </authorList>
    </citation>
    <scope>NUCLEOTIDE SEQUENCE [LARGE SCALE GENOMIC DNA]</scope>
    <source>
        <strain evidence="1 2">IPPAS B-1220</strain>
    </source>
</reference>
<sequence length="125" mass="14145">MTDSLYNLVLNCQGKRAEPLQVSLSTLRSTMGAMIDLLIERQISAQLWVKLPQHAEWFSELHCYSEQVETAIVYWTGNENGIPIDPSQKWQRLAVSVRECHAARILVGDRLGVLKRHSGESISLL</sequence>
<name>A0ACD5GT56_9CYAN</name>
<gene>
    <name evidence="1" type="ORF">BH720_033520</name>
</gene>
<evidence type="ECO:0000313" key="2">
    <source>
        <dbReference type="Proteomes" id="UP000095472"/>
    </source>
</evidence>
<dbReference type="Proteomes" id="UP000095472">
    <property type="component" value="Chromosome"/>
</dbReference>
<keyword evidence="2" id="KW-1185">Reference proteome</keyword>
<organism evidence="1 2">
    <name type="scientific">Desertifilum tharense IPPAS B-1220</name>
    <dbReference type="NCBI Taxonomy" id="1781255"/>
    <lineage>
        <taxon>Bacteria</taxon>
        <taxon>Bacillati</taxon>
        <taxon>Cyanobacteriota</taxon>
        <taxon>Cyanophyceae</taxon>
        <taxon>Desertifilales</taxon>
        <taxon>Desertifilaceae</taxon>
        <taxon>Desertifilum</taxon>
    </lineage>
</organism>
<protein>
    <submittedName>
        <fullName evidence="1">DICT sensory domain-containing protein</fullName>
    </submittedName>
</protein>
<proteinExistence type="predicted"/>
<accession>A0ACD5GT56</accession>
<evidence type="ECO:0000313" key="1">
    <source>
        <dbReference type="EMBL" id="XPM63963.1"/>
    </source>
</evidence>